<dbReference type="PANTHER" id="PTHR46866">
    <property type="entry name" value="GH12955P"/>
    <property type="match status" value="1"/>
</dbReference>
<dbReference type="EMBL" id="JAHRHJ020000002">
    <property type="protein sequence ID" value="KAH9325539.1"/>
    <property type="molecule type" value="Genomic_DNA"/>
</dbReference>
<dbReference type="InterPro" id="IPR019775">
    <property type="entry name" value="WD40_repeat_CS"/>
</dbReference>
<feature type="non-terminal residue" evidence="4">
    <location>
        <position position="289"/>
    </location>
</feature>
<keyword evidence="1 3" id="KW-0853">WD repeat</keyword>
<dbReference type="InterPro" id="IPR036322">
    <property type="entry name" value="WD40_repeat_dom_sf"/>
</dbReference>
<dbReference type="Gene3D" id="2.130.10.10">
    <property type="entry name" value="YVTN repeat-like/Quinoprotein amine dehydrogenase"/>
    <property type="match status" value="2"/>
</dbReference>
<evidence type="ECO:0000256" key="1">
    <source>
        <dbReference type="ARBA" id="ARBA00022574"/>
    </source>
</evidence>
<keyword evidence="5" id="KW-1185">Reference proteome</keyword>
<feature type="repeat" description="WD" evidence="3">
    <location>
        <begin position="177"/>
        <end position="210"/>
    </location>
</feature>
<dbReference type="PANTHER" id="PTHR46866:SF1">
    <property type="entry name" value="GH12955P"/>
    <property type="match status" value="1"/>
</dbReference>
<accession>A0AA38GKW6</accession>
<dbReference type="Pfam" id="PF00400">
    <property type="entry name" value="WD40"/>
    <property type="match status" value="1"/>
</dbReference>
<dbReference type="AlphaFoldDB" id="A0AA38GKW6"/>
<gene>
    <name evidence="4" type="ORF">KI387_005717</name>
</gene>
<dbReference type="PROSITE" id="PS00678">
    <property type="entry name" value="WD_REPEATS_1"/>
    <property type="match status" value="1"/>
</dbReference>
<keyword evidence="2" id="KW-0677">Repeat</keyword>
<dbReference type="InterPro" id="IPR001680">
    <property type="entry name" value="WD40_rpt"/>
</dbReference>
<reference evidence="4 5" key="1">
    <citation type="journal article" date="2021" name="Nat. Plants">
        <title>The Taxus genome provides insights into paclitaxel biosynthesis.</title>
        <authorList>
            <person name="Xiong X."/>
            <person name="Gou J."/>
            <person name="Liao Q."/>
            <person name="Li Y."/>
            <person name="Zhou Q."/>
            <person name="Bi G."/>
            <person name="Li C."/>
            <person name="Du R."/>
            <person name="Wang X."/>
            <person name="Sun T."/>
            <person name="Guo L."/>
            <person name="Liang H."/>
            <person name="Lu P."/>
            <person name="Wu Y."/>
            <person name="Zhang Z."/>
            <person name="Ro D.K."/>
            <person name="Shang Y."/>
            <person name="Huang S."/>
            <person name="Yan J."/>
        </authorList>
    </citation>
    <scope>NUCLEOTIDE SEQUENCE [LARGE SCALE GENOMIC DNA]</scope>
    <source>
        <strain evidence="4">Ta-2019</strain>
    </source>
</reference>
<evidence type="ECO:0000256" key="2">
    <source>
        <dbReference type="ARBA" id="ARBA00022737"/>
    </source>
</evidence>
<evidence type="ECO:0000256" key="3">
    <source>
        <dbReference type="PROSITE-ProRule" id="PRU00221"/>
    </source>
</evidence>
<dbReference type="SMART" id="SM00320">
    <property type="entry name" value="WD40"/>
    <property type="match status" value="1"/>
</dbReference>
<dbReference type="InterPro" id="IPR015943">
    <property type="entry name" value="WD40/YVTN_repeat-like_dom_sf"/>
</dbReference>
<dbReference type="PROSITE" id="PS50082">
    <property type="entry name" value="WD_REPEATS_2"/>
    <property type="match status" value="1"/>
</dbReference>
<evidence type="ECO:0000313" key="4">
    <source>
        <dbReference type="EMBL" id="KAH9325539.1"/>
    </source>
</evidence>
<protein>
    <submittedName>
        <fullName evidence="4">Uncharacterized protein</fullName>
    </submittedName>
</protein>
<comment type="caution">
    <text evidence="4">The sequence shown here is derived from an EMBL/GenBank/DDBJ whole genome shotgun (WGS) entry which is preliminary data.</text>
</comment>
<dbReference type="PROSITE" id="PS50294">
    <property type="entry name" value="WD_REPEATS_REGION"/>
    <property type="match status" value="1"/>
</dbReference>
<dbReference type="SUPFAM" id="SSF50978">
    <property type="entry name" value="WD40 repeat-like"/>
    <property type="match status" value="1"/>
</dbReference>
<proteinExistence type="predicted"/>
<sequence length="289" mass="31359">VVNDICILPGCDRVASCDGVAHVWSSQTGKHITTFSENLEISSSMGSGLPAMPRENTEHGTGMNTTSLSGGILSAGFHGSLYTCMHCMKVEEKLVAGTGNGYLRFIDINVGRKLHLWRCEPLESSFSSLVSAICCSGSRDKLEGKKGLSSSSWIAAGFSSGHCRLLDLKSGSIIAHWRAHDGFITKLAAVDEHLLVSSSLDRTLRLWDLRRSWPTQLQVFRGHSDGVSSFSIWGHDMLSASGSKIGLSSLLRPYGQVRLIISTWFWLNFASLPCTEGTHAAIFLSARIV</sequence>
<dbReference type="Proteomes" id="UP000824469">
    <property type="component" value="Unassembled WGS sequence"/>
</dbReference>
<name>A0AA38GKW6_TAXCH</name>
<organism evidence="4 5">
    <name type="scientific">Taxus chinensis</name>
    <name type="common">Chinese yew</name>
    <name type="synonym">Taxus wallichiana var. chinensis</name>
    <dbReference type="NCBI Taxonomy" id="29808"/>
    <lineage>
        <taxon>Eukaryota</taxon>
        <taxon>Viridiplantae</taxon>
        <taxon>Streptophyta</taxon>
        <taxon>Embryophyta</taxon>
        <taxon>Tracheophyta</taxon>
        <taxon>Spermatophyta</taxon>
        <taxon>Pinopsida</taxon>
        <taxon>Pinidae</taxon>
        <taxon>Conifers II</taxon>
        <taxon>Cupressales</taxon>
        <taxon>Taxaceae</taxon>
        <taxon>Taxus</taxon>
    </lineage>
</organism>
<evidence type="ECO:0000313" key="5">
    <source>
        <dbReference type="Proteomes" id="UP000824469"/>
    </source>
</evidence>